<evidence type="ECO:0000256" key="2">
    <source>
        <dbReference type="ARBA" id="ARBA00022553"/>
    </source>
</evidence>
<evidence type="ECO:0000259" key="11">
    <source>
        <dbReference type="Pfam" id="PF07833"/>
    </source>
</evidence>
<evidence type="ECO:0000313" key="13">
    <source>
        <dbReference type="Proteomes" id="UP000075455"/>
    </source>
</evidence>
<evidence type="ECO:0000313" key="12">
    <source>
        <dbReference type="EMBL" id="KYD13164.1"/>
    </source>
</evidence>
<feature type="chain" id="PRO_5007564365" evidence="10">
    <location>
        <begin position="26"/>
        <end position="548"/>
    </location>
</feature>
<evidence type="ECO:0000256" key="4">
    <source>
        <dbReference type="ARBA" id="ARBA00022801"/>
    </source>
</evidence>
<dbReference type="PANTHER" id="PTHR11596">
    <property type="entry name" value="ALKALINE PHOSPHATASE"/>
    <property type="match status" value="1"/>
</dbReference>
<comment type="cofactor">
    <cofactor evidence="8">
        <name>Zn(2+)</name>
        <dbReference type="ChEBI" id="CHEBI:29105"/>
    </cofactor>
    <text evidence="8">Binds 2 Zn(2+) ions.</text>
</comment>
<dbReference type="PROSITE" id="PS00123">
    <property type="entry name" value="ALKALINE_PHOSPHATASE"/>
    <property type="match status" value="1"/>
</dbReference>
<dbReference type="Gene3D" id="3.40.720.10">
    <property type="entry name" value="Alkaline Phosphatase, subunit A"/>
    <property type="match status" value="1"/>
</dbReference>
<feature type="binding site" evidence="8">
    <location>
        <position position="287"/>
    </location>
    <ligand>
        <name>Zn(2+)</name>
        <dbReference type="ChEBI" id="CHEBI:29105"/>
        <label>2</label>
    </ligand>
</feature>
<dbReference type="Pfam" id="PF00245">
    <property type="entry name" value="Alk_phosphatase"/>
    <property type="match status" value="1"/>
</dbReference>
<dbReference type="EMBL" id="LQYS01000052">
    <property type="protein sequence ID" value="KYD13164.1"/>
    <property type="molecule type" value="Genomic_DNA"/>
</dbReference>
<name>A0A150LLM9_9BACL</name>
<dbReference type="CDD" id="cd16012">
    <property type="entry name" value="ALP"/>
    <property type="match status" value="1"/>
</dbReference>
<gene>
    <name evidence="12" type="ORF">B4119_1703</name>
</gene>
<accession>A0A150LLM9</accession>
<keyword evidence="2" id="KW-0597">Phosphoprotein</keyword>
<dbReference type="PRINTS" id="PR00113">
    <property type="entry name" value="ALKPHPHTASE"/>
</dbReference>
<comment type="cofactor">
    <cofactor evidence="8">
        <name>Mg(2+)</name>
        <dbReference type="ChEBI" id="CHEBI:18420"/>
    </cofactor>
    <text evidence="8">Binds 1 Mg(2+) ion.</text>
</comment>
<evidence type="ECO:0000256" key="6">
    <source>
        <dbReference type="ARBA" id="ARBA00022842"/>
    </source>
</evidence>
<feature type="binding site" evidence="8">
    <location>
        <position position="329"/>
    </location>
    <ligand>
        <name>Zn(2+)</name>
        <dbReference type="ChEBI" id="CHEBI:29105"/>
        <label>2</label>
    </ligand>
</feature>
<evidence type="ECO:0000256" key="1">
    <source>
        <dbReference type="ARBA" id="ARBA00005984"/>
    </source>
</evidence>
<proteinExistence type="inferred from homology"/>
<evidence type="ECO:0000256" key="9">
    <source>
        <dbReference type="RuleBase" id="RU003946"/>
    </source>
</evidence>
<dbReference type="Proteomes" id="UP000075455">
    <property type="component" value="Unassembled WGS sequence"/>
</dbReference>
<sequence length="548" mass="59726">MKNIGQKIVSFALIGSLASGSFALAAREEAKKEEKQEPIKNVIMMVMDGTSAGATTLTRWYKGEPLALDEMASGAVRTYSAESAITDSASAATAMATGFKSNDKYIGILPSVVNSPGLQPIPKEQALKPVANVLEGAELMGKATGIIATAAIQHATPAGFSAHVPHRSLFPDIAEQQVYQDIEVVLGGGKDALLPGSKTNNRKDNENMLEVIKKKGYDVVETRDELLRSKSDKIWGAFADDALAQDMNRPYIRPNEPTLVEMTKKAIDTLSKDKDGFFLFVEGSQVDWAAHANDPIGIISEALAFDKAVKEALSFAKKRNDTLVIAVADHSNSGITIGNRNTDQTYPKTPVSAYIGPLKKAKMTLDGAMSQLKPDKSNLEEVARLYGLDLLTAEEKQRLSESTDLRKTFTELLAARANLGFTTGGHTGEDVFLYTYGPNRPIGTFENTDLARIMAKAMGFDLKDLNKRLFVNAKKEFEAIGATVTIDQTDVQNPVFIVKKGNTAAKLPVNKNLMIIGNKTYELEGLVVYSRDQFWVPKQAIKLFQQIR</sequence>
<feature type="signal peptide" evidence="10">
    <location>
        <begin position="1"/>
        <end position="25"/>
    </location>
</feature>
<keyword evidence="3 8" id="KW-0479">Metal-binding</keyword>
<feature type="binding site" evidence="8">
    <location>
        <position position="48"/>
    </location>
    <ligand>
        <name>Zn(2+)</name>
        <dbReference type="ChEBI" id="CHEBI:29105"/>
        <label>2</label>
    </ligand>
</feature>
<dbReference type="PATRIC" id="fig|81408.3.peg.3893"/>
<dbReference type="Pfam" id="PF07833">
    <property type="entry name" value="Cu_amine_oxidN1"/>
    <property type="match status" value="1"/>
</dbReference>
<dbReference type="InterPro" id="IPR018299">
    <property type="entry name" value="Alkaline_phosphatase_AS"/>
</dbReference>
<dbReference type="InterPro" id="IPR012854">
    <property type="entry name" value="Cu_amine_oxidase-like_N"/>
</dbReference>
<feature type="binding site" evidence="8">
    <location>
        <position position="154"/>
    </location>
    <ligand>
        <name>Mg(2+)</name>
        <dbReference type="ChEBI" id="CHEBI:18420"/>
    </ligand>
</feature>
<dbReference type="SMART" id="SM00098">
    <property type="entry name" value="alkPPc"/>
    <property type="match status" value="1"/>
</dbReference>
<comment type="similarity">
    <text evidence="1 9">Belongs to the alkaline phosphatase family.</text>
</comment>
<keyword evidence="6 8" id="KW-0460">Magnesium</keyword>
<reference evidence="12 13" key="1">
    <citation type="submission" date="2016-01" db="EMBL/GenBank/DDBJ databases">
        <title>Draft Genome Sequences of Seven Thermophilic Sporeformers Isolated from Foods.</title>
        <authorList>
            <person name="Berendsen E.M."/>
            <person name="Wells-Bennik M.H."/>
            <person name="Krawcyk A.O."/>
            <person name="De Jong A."/>
            <person name="Holsappel S."/>
            <person name="Eijlander R.T."/>
            <person name="Kuipers O.P."/>
        </authorList>
    </citation>
    <scope>NUCLEOTIDE SEQUENCE [LARGE SCALE GENOMIC DNA]</scope>
    <source>
        <strain evidence="12 13">B4119</strain>
    </source>
</reference>
<dbReference type="InterPro" id="IPR042085">
    <property type="entry name" value="Ap_crown"/>
</dbReference>
<dbReference type="PANTHER" id="PTHR11596:SF5">
    <property type="entry name" value="ALKALINE PHOSPHATASE"/>
    <property type="match status" value="1"/>
</dbReference>
<dbReference type="InterPro" id="IPR017850">
    <property type="entry name" value="Alkaline_phosphatase_core_sf"/>
</dbReference>
<dbReference type="GO" id="GO:0004035">
    <property type="term" value="F:alkaline phosphatase activity"/>
    <property type="evidence" value="ECO:0007669"/>
    <property type="project" value="UniProtKB-EC"/>
</dbReference>
<feature type="binding site" evidence="8">
    <location>
        <position position="291"/>
    </location>
    <ligand>
        <name>Zn(2+)</name>
        <dbReference type="ChEBI" id="CHEBI:29105"/>
        <label>2</label>
    </ligand>
</feature>
<evidence type="ECO:0000256" key="5">
    <source>
        <dbReference type="ARBA" id="ARBA00022833"/>
    </source>
</evidence>
<evidence type="ECO:0000256" key="3">
    <source>
        <dbReference type="ARBA" id="ARBA00022723"/>
    </source>
</evidence>
<dbReference type="GO" id="GO:0046872">
    <property type="term" value="F:metal ion binding"/>
    <property type="evidence" value="ECO:0007669"/>
    <property type="project" value="UniProtKB-KW"/>
</dbReference>
<dbReference type="STRING" id="81408.B4119_1703"/>
<feature type="binding site" evidence="8">
    <location>
        <position position="426"/>
    </location>
    <ligand>
        <name>Zn(2+)</name>
        <dbReference type="ChEBI" id="CHEBI:29105"/>
        <label>2</label>
    </ligand>
</feature>
<comment type="caution">
    <text evidence="12">The sequence shown here is derived from an EMBL/GenBank/DDBJ whole genome shotgun (WGS) entry which is preliminary data.</text>
</comment>
<feature type="binding site" evidence="8">
    <location>
        <position position="156"/>
    </location>
    <ligand>
        <name>Mg(2+)</name>
        <dbReference type="ChEBI" id="CHEBI:18420"/>
    </ligand>
</feature>
<feature type="binding site" evidence="8">
    <location>
        <position position="282"/>
    </location>
    <ligand>
        <name>Mg(2+)</name>
        <dbReference type="ChEBI" id="CHEBI:18420"/>
    </ligand>
</feature>
<protein>
    <submittedName>
        <fullName evidence="12">Alkaline phosphatase</fullName>
        <ecNumber evidence="12">3.1.3.1</ecNumber>
    </submittedName>
</protein>
<evidence type="ECO:0000256" key="7">
    <source>
        <dbReference type="PIRSR" id="PIRSR601952-1"/>
    </source>
</evidence>
<feature type="domain" description="Copper amine oxidase-like N-terminal" evidence="11">
    <location>
        <begin position="466"/>
        <end position="541"/>
    </location>
</feature>
<keyword evidence="10" id="KW-0732">Signal</keyword>
<dbReference type="Gene3D" id="1.10.1200.140">
    <property type="entry name" value="Alkaline phosphatase, crown domain"/>
    <property type="match status" value="1"/>
</dbReference>
<dbReference type="RefSeq" id="WP_061579598.1">
    <property type="nucleotide sequence ID" value="NZ_LQYS01000052.1"/>
</dbReference>
<dbReference type="SUPFAM" id="SSF53649">
    <property type="entry name" value="Alkaline phosphatase-like"/>
    <property type="match status" value="1"/>
</dbReference>
<organism evidence="12 13">
    <name type="scientific">Saccharococcus caldoxylosilyticus</name>
    <dbReference type="NCBI Taxonomy" id="81408"/>
    <lineage>
        <taxon>Bacteria</taxon>
        <taxon>Bacillati</taxon>
        <taxon>Bacillota</taxon>
        <taxon>Bacilli</taxon>
        <taxon>Bacillales</taxon>
        <taxon>Anoxybacillaceae</taxon>
        <taxon>Saccharococcus</taxon>
    </lineage>
</organism>
<keyword evidence="4 12" id="KW-0378">Hydrolase</keyword>
<feature type="binding site" evidence="8">
    <location>
        <position position="330"/>
    </location>
    <ligand>
        <name>Zn(2+)</name>
        <dbReference type="ChEBI" id="CHEBI:29105"/>
        <label>2</label>
    </ligand>
</feature>
<evidence type="ECO:0000256" key="8">
    <source>
        <dbReference type="PIRSR" id="PIRSR601952-2"/>
    </source>
</evidence>
<evidence type="ECO:0000256" key="10">
    <source>
        <dbReference type="SAM" id="SignalP"/>
    </source>
</evidence>
<dbReference type="AlphaFoldDB" id="A0A150LLM9"/>
<dbReference type="EC" id="3.1.3.1" evidence="12"/>
<feature type="active site" description="Phosphoserine intermediate" evidence="7">
    <location>
        <position position="88"/>
    </location>
</feature>
<dbReference type="InterPro" id="IPR001952">
    <property type="entry name" value="Alkaline_phosphatase"/>
</dbReference>
<feature type="binding site" evidence="8">
    <location>
        <position position="48"/>
    </location>
    <ligand>
        <name>Mg(2+)</name>
        <dbReference type="ChEBI" id="CHEBI:18420"/>
    </ligand>
</feature>
<keyword evidence="5 8" id="KW-0862">Zinc</keyword>